<dbReference type="InterPro" id="IPR000182">
    <property type="entry name" value="GNAT_dom"/>
</dbReference>
<dbReference type="PROSITE" id="PS51186">
    <property type="entry name" value="GNAT"/>
    <property type="match status" value="1"/>
</dbReference>
<dbReference type="AlphaFoldDB" id="A0A7W9IKZ4"/>
<dbReference type="SUPFAM" id="SSF55729">
    <property type="entry name" value="Acyl-CoA N-acyltransferases (Nat)"/>
    <property type="match status" value="1"/>
</dbReference>
<accession>A0A7W9IKZ4</accession>
<gene>
    <name evidence="2" type="ORF">F4562_005071</name>
</gene>
<dbReference type="Pfam" id="PF00583">
    <property type="entry name" value="Acetyltransf_1"/>
    <property type="match status" value="1"/>
</dbReference>
<keyword evidence="3" id="KW-1185">Reference proteome</keyword>
<feature type="domain" description="N-acetyltransferase" evidence="1">
    <location>
        <begin position="137"/>
        <end position="273"/>
    </location>
</feature>
<proteinExistence type="predicted"/>
<dbReference type="GO" id="GO:0016747">
    <property type="term" value="F:acyltransferase activity, transferring groups other than amino-acyl groups"/>
    <property type="evidence" value="ECO:0007669"/>
    <property type="project" value="InterPro"/>
</dbReference>
<dbReference type="InterPro" id="IPR016181">
    <property type="entry name" value="Acyl_CoA_acyltransferase"/>
</dbReference>
<dbReference type="Gene3D" id="3.40.630.30">
    <property type="match status" value="1"/>
</dbReference>
<reference evidence="2 3" key="1">
    <citation type="submission" date="2020-08" db="EMBL/GenBank/DDBJ databases">
        <title>Sequencing the genomes of 1000 actinobacteria strains.</title>
        <authorList>
            <person name="Klenk H.-P."/>
        </authorList>
    </citation>
    <scope>NUCLEOTIDE SEQUENCE [LARGE SCALE GENOMIC DNA]</scope>
    <source>
        <strain evidence="2 3">DSM 46887</strain>
    </source>
</reference>
<dbReference type="Proteomes" id="UP000540685">
    <property type="component" value="Unassembled WGS sequence"/>
</dbReference>
<evidence type="ECO:0000259" key="1">
    <source>
        <dbReference type="PROSITE" id="PS51186"/>
    </source>
</evidence>
<comment type="caution">
    <text evidence="2">The sequence shown here is derived from an EMBL/GenBank/DDBJ whole genome shotgun (WGS) entry which is preliminary data.</text>
</comment>
<keyword evidence="2" id="KW-0808">Transferase</keyword>
<organism evidence="2 3">
    <name type="scientific">Streptosporangium becharense</name>
    <dbReference type="NCBI Taxonomy" id="1816182"/>
    <lineage>
        <taxon>Bacteria</taxon>
        <taxon>Bacillati</taxon>
        <taxon>Actinomycetota</taxon>
        <taxon>Actinomycetes</taxon>
        <taxon>Streptosporangiales</taxon>
        <taxon>Streptosporangiaceae</taxon>
        <taxon>Streptosporangium</taxon>
    </lineage>
</organism>
<protein>
    <submittedName>
        <fullName evidence="2">Putative GNAT family acetyltransferase</fullName>
    </submittedName>
</protein>
<dbReference type="EMBL" id="JACHMP010000001">
    <property type="protein sequence ID" value="MBB5822009.1"/>
    <property type="molecule type" value="Genomic_DNA"/>
</dbReference>
<sequence length="273" mass="29016">MTWTFTSDAAAYAAAVEPWLLRDPVSNTVPLTVLRGIRDGLWTGDLLLGRLEHGGRTVAAAIQTPPHFLVLPDIPADTVPELAERLAERGRPIPGVTGPLPVAEAFAACWWRPEAARRPERLYRLGSLHVPDPLARGASRTAVADDLDLLVKWAGEFQDEADHGSGTDLTPLVAGRIARSELVLWEADGRPVAFAGASTPLGGMSRVGPVYTPPELRGRGYGIAASHAVSAKALAGGAGEVLLFTDLANPTSNRIYQAIGYRPVSDYASITFA</sequence>
<name>A0A7W9IKZ4_9ACTN</name>
<dbReference type="RefSeq" id="WP_184540843.1">
    <property type="nucleotide sequence ID" value="NZ_JACHMP010000001.1"/>
</dbReference>
<dbReference type="CDD" id="cd04301">
    <property type="entry name" value="NAT_SF"/>
    <property type="match status" value="1"/>
</dbReference>
<evidence type="ECO:0000313" key="3">
    <source>
        <dbReference type="Proteomes" id="UP000540685"/>
    </source>
</evidence>
<evidence type="ECO:0000313" key="2">
    <source>
        <dbReference type="EMBL" id="MBB5822009.1"/>
    </source>
</evidence>